<proteinExistence type="predicted"/>
<dbReference type="EC" id="2.7.13.3" evidence="2"/>
<dbReference type="CDD" id="cd00082">
    <property type="entry name" value="HisKA"/>
    <property type="match status" value="1"/>
</dbReference>
<evidence type="ECO:0000313" key="7">
    <source>
        <dbReference type="EMBL" id="QYC08932.1"/>
    </source>
</evidence>
<accession>A0ABX8TCN1</accession>
<keyword evidence="5" id="KW-1133">Transmembrane helix</keyword>
<keyword evidence="4" id="KW-0418">Kinase</keyword>
<evidence type="ECO:0000256" key="3">
    <source>
        <dbReference type="ARBA" id="ARBA00022679"/>
    </source>
</evidence>
<gene>
    <name evidence="7" type="ORF">KWG56_09780</name>
</gene>
<keyword evidence="5" id="KW-0812">Transmembrane</keyword>
<dbReference type="Pfam" id="PF00512">
    <property type="entry name" value="HisKA"/>
    <property type="match status" value="1"/>
</dbReference>
<dbReference type="InterPro" id="IPR005467">
    <property type="entry name" value="His_kinase_dom"/>
</dbReference>
<feature type="domain" description="Histidine kinase" evidence="6">
    <location>
        <begin position="301"/>
        <end position="513"/>
    </location>
</feature>
<evidence type="ECO:0000256" key="4">
    <source>
        <dbReference type="ARBA" id="ARBA00022777"/>
    </source>
</evidence>
<reference evidence="7 8" key="1">
    <citation type="submission" date="2021-07" db="EMBL/GenBank/DDBJ databases">
        <title>Isolation and characterization of bacteria from a gold mining with a capacity of golden bioaccumulation.</title>
        <authorList>
            <person name="Yang X.J."/>
        </authorList>
    </citation>
    <scope>NUCLEOTIDE SEQUENCE [LARGE SCALE GENOMIC DNA]</scope>
    <source>
        <strain evidence="7 8">Au29</strain>
    </source>
</reference>
<name>A0ABX8TCN1_9CAUL</name>
<keyword evidence="3" id="KW-0808">Transferase</keyword>
<dbReference type="RefSeq" id="WP_219354608.1">
    <property type="nucleotide sequence ID" value="NZ_CP080034.1"/>
</dbReference>
<evidence type="ECO:0000259" key="6">
    <source>
        <dbReference type="PROSITE" id="PS50109"/>
    </source>
</evidence>
<comment type="catalytic activity">
    <reaction evidence="1">
        <text>ATP + protein L-histidine = ADP + protein N-phospho-L-histidine.</text>
        <dbReference type="EC" id="2.7.13.3"/>
    </reaction>
</comment>
<evidence type="ECO:0000313" key="8">
    <source>
        <dbReference type="Proteomes" id="UP000824334"/>
    </source>
</evidence>
<dbReference type="PANTHER" id="PTHR43047:SF72">
    <property type="entry name" value="OSMOSENSING HISTIDINE PROTEIN KINASE SLN1"/>
    <property type="match status" value="1"/>
</dbReference>
<dbReference type="GeneID" id="94375557"/>
<sequence length="524" mass="55601">MILIVSTAIGMVAILGVVSQGIDAHQRVKEENLVKLRLGRALEIIGEDLTTASTWNEAVDHMAVGDDVWFDRFLGAFYEAQHSHLATLGYDSAGRLFRISKDGAPAGASSDDPFARAARPLVDQVRADAAGRDASTVAMGAVRLKSAFVRIDGTVYLLGVSTVVRHTADGPVPAADPVVASFKAFPAEITPLKTRFSLEDVQFQPGDASTPHGMAGVEVRDGQGQLLGKVIWKPERPGYQILTQAGSLMLLLLAVMIVGGAVLLERMVSDVRRLRASEAALSAALERAEAANAAKTRFLSNISHELRTPLNGVLGMAEVIGADLVTPQQRDRLDILKASGQQQLRLIEELLDVVRLRDGAVTLETRPFRPENLLRRLASDYRGAAGAKGLKLKIEAAKGEWMGDAIHVEKLLAALTDNAIRFTSKGGVTLRAIGGDGLVLEVQDTGPGMAAAEVERLFEAFTQGDDSNTRSADGLGLGLTAAHGLAALMGGRIEVTSTPGQGSLFRVILPLQPVAVRPSTDAAV</sequence>
<dbReference type="InterPro" id="IPR003594">
    <property type="entry name" value="HATPase_dom"/>
</dbReference>
<feature type="transmembrane region" description="Helical" evidence="5">
    <location>
        <begin position="245"/>
        <end position="264"/>
    </location>
</feature>
<dbReference type="PANTHER" id="PTHR43047">
    <property type="entry name" value="TWO-COMPONENT HISTIDINE PROTEIN KINASE"/>
    <property type="match status" value="1"/>
</dbReference>
<dbReference type="Proteomes" id="UP000824334">
    <property type="component" value="Chromosome"/>
</dbReference>
<dbReference type="SMART" id="SM00388">
    <property type="entry name" value="HisKA"/>
    <property type="match status" value="1"/>
</dbReference>
<dbReference type="PROSITE" id="PS50109">
    <property type="entry name" value="HIS_KIN"/>
    <property type="match status" value="1"/>
</dbReference>
<evidence type="ECO:0000256" key="1">
    <source>
        <dbReference type="ARBA" id="ARBA00000085"/>
    </source>
</evidence>
<organism evidence="7 8">
    <name type="scientific">Brevundimonas nasdae</name>
    <dbReference type="NCBI Taxonomy" id="172043"/>
    <lineage>
        <taxon>Bacteria</taxon>
        <taxon>Pseudomonadati</taxon>
        <taxon>Pseudomonadota</taxon>
        <taxon>Alphaproteobacteria</taxon>
        <taxon>Caulobacterales</taxon>
        <taxon>Caulobacteraceae</taxon>
        <taxon>Brevundimonas</taxon>
    </lineage>
</organism>
<protein>
    <recommendedName>
        <fullName evidence="2">histidine kinase</fullName>
        <ecNumber evidence="2">2.7.13.3</ecNumber>
    </recommendedName>
</protein>
<dbReference type="SMART" id="SM00387">
    <property type="entry name" value="HATPase_c"/>
    <property type="match status" value="1"/>
</dbReference>
<dbReference type="Pfam" id="PF02518">
    <property type="entry name" value="HATPase_c"/>
    <property type="match status" value="1"/>
</dbReference>
<dbReference type="EMBL" id="CP080034">
    <property type="protein sequence ID" value="QYC08932.1"/>
    <property type="molecule type" value="Genomic_DNA"/>
</dbReference>
<evidence type="ECO:0000256" key="2">
    <source>
        <dbReference type="ARBA" id="ARBA00012438"/>
    </source>
</evidence>
<evidence type="ECO:0000256" key="5">
    <source>
        <dbReference type="SAM" id="Phobius"/>
    </source>
</evidence>
<dbReference type="InterPro" id="IPR003661">
    <property type="entry name" value="HisK_dim/P_dom"/>
</dbReference>
<keyword evidence="8" id="KW-1185">Reference proteome</keyword>
<keyword evidence="5" id="KW-0472">Membrane</keyword>